<feature type="compositionally biased region" description="Polar residues" evidence="3">
    <location>
        <begin position="1155"/>
        <end position="1169"/>
    </location>
</feature>
<comment type="caution">
    <text evidence="5">The sequence shown here is derived from an EMBL/GenBank/DDBJ whole genome shotgun (WGS) entry which is preliminary data.</text>
</comment>
<feature type="compositionally biased region" description="Low complexity" evidence="3">
    <location>
        <begin position="506"/>
        <end position="515"/>
    </location>
</feature>
<dbReference type="InterPro" id="IPR013216">
    <property type="entry name" value="Methyltransf_11"/>
</dbReference>
<dbReference type="SUPFAM" id="SSF53335">
    <property type="entry name" value="S-adenosyl-L-methionine-dependent methyltransferases"/>
    <property type="match status" value="1"/>
</dbReference>
<dbReference type="PANTHER" id="PTHR13069:SF37">
    <property type="entry name" value="FIRE DANCER"/>
    <property type="match status" value="1"/>
</dbReference>
<gene>
    <name evidence="5" type="ORF">CCAP1982_LOCUS791</name>
</gene>
<feature type="compositionally biased region" description="Low complexity" evidence="3">
    <location>
        <begin position="1286"/>
        <end position="1307"/>
    </location>
</feature>
<dbReference type="Proteomes" id="UP000606786">
    <property type="component" value="Unassembled WGS sequence"/>
</dbReference>
<dbReference type="GO" id="GO:0008757">
    <property type="term" value="F:S-adenosylmethionine-dependent methyltransferase activity"/>
    <property type="evidence" value="ECO:0007669"/>
    <property type="project" value="InterPro"/>
</dbReference>
<feature type="compositionally biased region" description="Low complexity" evidence="3">
    <location>
        <begin position="861"/>
        <end position="884"/>
    </location>
</feature>
<evidence type="ECO:0000259" key="4">
    <source>
        <dbReference type="Pfam" id="PF08241"/>
    </source>
</evidence>
<feature type="region of interest" description="Disordered" evidence="3">
    <location>
        <begin position="326"/>
        <end position="357"/>
    </location>
</feature>
<feature type="compositionally biased region" description="Polar residues" evidence="3">
    <location>
        <begin position="493"/>
        <end position="504"/>
    </location>
</feature>
<name>A0A811U054_CERCA</name>
<feature type="region of interest" description="Disordered" evidence="3">
    <location>
        <begin position="1286"/>
        <end position="1325"/>
    </location>
</feature>
<sequence>MFTSCLAIASTTDNSKRSSDVSATFNGNLNDTIFPTEFGQSLDIKTNTFKGASMTKQLTNSSPTKPDLIASTLFISPVAPPVTTTNDISPRNQTELGAAEGEGCNNGKLLQKSNSNCIPVLPNSLAVNSLASIKCVNDAAPTVKSGGDSSGRSAALERAYVHDVYEHCEEPTGPIRPRIAQFLNNLEPGAVVCDVGCGNGRYLAHGNPTICTVGVDRCYRLSKVAREKGGEVLLCDSLELPFRDDSFDAVLSLAVVHHFATTERRVNALQELARVLRIGGRVIITVWALEQRHRRFESQDVLIPWQPPKIRTMSCSDEEDDDSFLPPYHAYTEDSTNSSRSAGDGDSSSLSSSSPGESCYSFVRRAIQKLAGGRRHPWFLDSWTSKETKNDSSLDYEDVKDLPIELRRLEDFEDFHEPPLSAGLKSRSLGSILNPPPRQIVRSRSSVPSLGGNVLHLDASYKAALPDPPYTTQHAHHAVDNSNGPSVVATKNNVSPTKSNNVPNARSLNSGSSLGRRPKLIKQKQSLCDDECQLPENPFQVISTYNSNNNNVSSNLYLRNGHYYNSNNNKSQMVGKVMNTHNMQNQTTLTARQMMQANIFLRKQSSLNEELMAVNRLREKERVRKRIQKQTSLNEAFLCRSAIFSKKLHVIRENFTKKMKTSTGSFERVTKTGINKLVQNLTAYIAPGTLNTDLAEKTIPETMESNTAATPSGVAKCSKYHHHHHHHYYVQQQKSLNLQNYQRQQGASTNSIEAGPHSLQKQLSLGNGTTTGNKYAGPVTYCNSADCSTTSACYCSTYHYTGCNTFCTTGDCSEIKEENARRHSKESGSDSSKDSSLQSDTSVESEDSFASVIFIPKPEQHQQQLNYQQQHQNSNSSSSNSSSSNGGGSANGGECHAYGSCCQHKNATCQKHTNGNPTSCLTCLKHQQHSQNQKLPSVPTSPLIMPCPPTPAHSPAAIQAVVTSPPQTVAAVTAAMAMLTPPTSLLNEGLQSQKAEVSAKINTEAGNNRFSFDEAHIKQHESGKKPEERGVGKVGMEMKITRQIVKNLPPIPKFRKQQSLQAIRQTFPIVRRSSGTASTSIPGMPKLMSLELFNPATDDLDSDSSEASTPNSIDSVISTGKSSGNTITMEQKVNEKSSPNAEQSGDLLCADDTDSGQVNRTRNQPHCDTQLNGAIPHNIFLNEEDSCPLPSLQSNTNTNAQLPLRKEHDFVEFAEQLNVQLLRKIEDKNCADEYLSLEARSELTDTLDAHIGVTGELQNKKRNNELRDLSAIREELRERRLMLANLSTQPSLQQSPSSSTSSLSSQTRSFTIHEENEEESDERSYSLQLYENCKISKINYKRNRPYNLNPETAYLLQEDGDIFEEEEEEAEHDNMCNHPLQNHDQIKVGAENGAQLSVTATRCDSIERTAETEQTNQVKGEHKAQNKQASLENRQSTESWGNSNSSTGSLESPSQGGSTTRHRYYHVFREGELDALINHHVNSLHIVSSYYERASWCVVAEKVQVWTI</sequence>
<dbReference type="PANTHER" id="PTHR13069">
    <property type="entry name" value="ALKYLATED DNA REPAIR PROTEIN ALKB HOMOLOG 8"/>
    <property type="match status" value="1"/>
</dbReference>
<reference evidence="5" key="1">
    <citation type="submission" date="2020-11" db="EMBL/GenBank/DDBJ databases">
        <authorList>
            <person name="Whitehead M."/>
        </authorList>
    </citation>
    <scope>NUCLEOTIDE SEQUENCE</scope>
    <source>
        <strain evidence="5">EGII</strain>
    </source>
</reference>
<dbReference type="OrthoDB" id="271595at2759"/>
<organism evidence="5 6">
    <name type="scientific">Ceratitis capitata</name>
    <name type="common">Mediterranean fruit fly</name>
    <name type="synonym">Tephritis capitata</name>
    <dbReference type="NCBI Taxonomy" id="7213"/>
    <lineage>
        <taxon>Eukaryota</taxon>
        <taxon>Metazoa</taxon>
        <taxon>Ecdysozoa</taxon>
        <taxon>Arthropoda</taxon>
        <taxon>Hexapoda</taxon>
        <taxon>Insecta</taxon>
        <taxon>Pterygota</taxon>
        <taxon>Neoptera</taxon>
        <taxon>Endopterygota</taxon>
        <taxon>Diptera</taxon>
        <taxon>Brachycera</taxon>
        <taxon>Muscomorpha</taxon>
        <taxon>Tephritoidea</taxon>
        <taxon>Tephritidae</taxon>
        <taxon>Ceratitis</taxon>
        <taxon>Ceratitis</taxon>
    </lineage>
</organism>
<accession>A0A811U054</accession>
<evidence type="ECO:0000256" key="2">
    <source>
        <dbReference type="ARBA" id="ARBA00022679"/>
    </source>
</evidence>
<dbReference type="Pfam" id="PF08241">
    <property type="entry name" value="Methyltransf_11"/>
    <property type="match status" value="1"/>
</dbReference>
<keyword evidence="1" id="KW-0489">Methyltransferase</keyword>
<protein>
    <submittedName>
        <fullName evidence="5">(Mediterranean fruit fly) hypothetical protein</fullName>
    </submittedName>
</protein>
<keyword evidence="6" id="KW-1185">Reference proteome</keyword>
<dbReference type="GO" id="GO:0030488">
    <property type="term" value="P:tRNA methylation"/>
    <property type="evidence" value="ECO:0007669"/>
    <property type="project" value="TreeGrafter"/>
</dbReference>
<evidence type="ECO:0000256" key="3">
    <source>
        <dbReference type="SAM" id="MobiDB-lite"/>
    </source>
</evidence>
<feature type="compositionally biased region" description="Polar residues" evidence="3">
    <location>
        <begin position="1105"/>
        <end position="1143"/>
    </location>
</feature>
<feature type="region of interest" description="Disordered" evidence="3">
    <location>
        <begin position="861"/>
        <end position="889"/>
    </location>
</feature>
<dbReference type="Gene3D" id="3.40.50.150">
    <property type="entry name" value="Vaccinia Virus protein VP39"/>
    <property type="match status" value="2"/>
</dbReference>
<dbReference type="CDD" id="cd02440">
    <property type="entry name" value="AdoMet_MTases"/>
    <property type="match status" value="1"/>
</dbReference>
<feature type="compositionally biased region" description="Polar residues" evidence="3">
    <location>
        <begin position="1426"/>
        <end position="1459"/>
    </location>
</feature>
<evidence type="ECO:0000313" key="5">
    <source>
        <dbReference type="EMBL" id="CAD6991901.1"/>
    </source>
</evidence>
<feature type="region of interest" description="Disordered" evidence="3">
    <location>
        <begin position="820"/>
        <end position="848"/>
    </location>
</feature>
<feature type="compositionally biased region" description="Low complexity" evidence="3">
    <location>
        <begin position="338"/>
        <end position="357"/>
    </location>
</feature>
<evidence type="ECO:0000256" key="1">
    <source>
        <dbReference type="ARBA" id="ARBA00022603"/>
    </source>
</evidence>
<dbReference type="GO" id="GO:0106335">
    <property type="term" value="F:tRNA (5-carboxymethyluridine(34)-5-O)-methyltransferase activity"/>
    <property type="evidence" value="ECO:0007669"/>
    <property type="project" value="TreeGrafter"/>
</dbReference>
<dbReference type="GO" id="GO:0002098">
    <property type="term" value="P:tRNA wobble uridine modification"/>
    <property type="evidence" value="ECO:0007669"/>
    <property type="project" value="TreeGrafter"/>
</dbReference>
<feature type="domain" description="Methyltransferase type 11" evidence="4">
    <location>
        <begin position="194"/>
        <end position="284"/>
    </location>
</feature>
<dbReference type="InterPro" id="IPR029063">
    <property type="entry name" value="SAM-dependent_MTases_sf"/>
</dbReference>
<dbReference type="EMBL" id="CAJHJT010000001">
    <property type="protein sequence ID" value="CAD6991901.1"/>
    <property type="molecule type" value="Genomic_DNA"/>
</dbReference>
<feature type="region of interest" description="Disordered" evidence="3">
    <location>
        <begin position="1095"/>
        <end position="1169"/>
    </location>
</feature>
<dbReference type="GO" id="GO:0005737">
    <property type="term" value="C:cytoplasm"/>
    <property type="evidence" value="ECO:0007669"/>
    <property type="project" value="TreeGrafter"/>
</dbReference>
<feature type="region of interest" description="Disordered" evidence="3">
    <location>
        <begin position="493"/>
        <end position="518"/>
    </location>
</feature>
<feature type="region of interest" description="Disordered" evidence="3">
    <location>
        <begin position="1410"/>
        <end position="1459"/>
    </location>
</feature>
<dbReference type="InterPro" id="IPR051422">
    <property type="entry name" value="AlkB_tRNA_MeTrf/Diox"/>
</dbReference>
<feature type="compositionally biased region" description="Basic and acidic residues" evidence="3">
    <location>
        <begin position="820"/>
        <end position="833"/>
    </location>
</feature>
<dbReference type="FunFam" id="3.40.50.150:FF:000195">
    <property type="entry name" value="Methyltransferase domain containing protein"/>
    <property type="match status" value="1"/>
</dbReference>
<dbReference type="GO" id="GO:0005634">
    <property type="term" value="C:nucleus"/>
    <property type="evidence" value="ECO:0007669"/>
    <property type="project" value="TreeGrafter"/>
</dbReference>
<dbReference type="GO" id="GO:0000049">
    <property type="term" value="F:tRNA binding"/>
    <property type="evidence" value="ECO:0007669"/>
    <property type="project" value="TreeGrafter"/>
</dbReference>
<keyword evidence="2" id="KW-0808">Transferase</keyword>
<evidence type="ECO:0000313" key="6">
    <source>
        <dbReference type="Proteomes" id="UP000606786"/>
    </source>
</evidence>
<proteinExistence type="predicted"/>